<dbReference type="AlphaFoldDB" id="A0A3L6PMW0"/>
<evidence type="ECO:0000313" key="3">
    <source>
        <dbReference type="Proteomes" id="UP000275267"/>
    </source>
</evidence>
<proteinExistence type="predicted"/>
<evidence type="ECO:0000256" key="1">
    <source>
        <dbReference type="SAM" id="MobiDB-lite"/>
    </source>
</evidence>
<evidence type="ECO:0000313" key="2">
    <source>
        <dbReference type="EMBL" id="RLM58955.1"/>
    </source>
</evidence>
<gene>
    <name evidence="2" type="ORF">C2845_PM18G11020</name>
</gene>
<reference evidence="3" key="1">
    <citation type="journal article" date="2019" name="Nat. Commun.">
        <title>The genome of broomcorn millet.</title>
        <authorList>
            <person name="Zou C."/>
            <person name="Miki D."/>
            <person name="Li D."/>
            <person name="Tang Q."/>
            <person name="Xiao L."/>
            <person name="Rajput S."/>
            <person name="Deng P."/>
            <person name="Jia W."/>
            <person name="Huang R."/>
            <person name="Zhang M."/>
            <person name="Sun Y."/>
            <person name="Hu J."/>
            <person name="Fu X."/>
            <person name="Schnable P.S."/>
            <person name="Li F."/>
            <person name="Zhang H."/>
            <person name="Feng B."/>
            <person name="Zhu X."/>
            <person name="Liu R."/>
            <person name="Schnable J.C."/>
            <person name="Zhu J.-K."/>
            <person name="Zhang H."/>
        </authorList>
    </citation>
    <scope>NUCLEOTIDE SEQUENCE [LARGE SCALE GENOMIC DNA]</scope>
</reference>
<dbReference type="EMBL" id="PQIB02000017">
    <property type="protein sequence ID" value="RLM58955.1"/>
    <property type="molecule type" value="Genomic_DNA"/>
</dbReference>
<protein>
    <submittedName>
        <fullName evidence="2">L-gulonolactone oxidase 6</fullName>
    </submittedName>
</protein>
<organism evidence="2 3">
    <name type="scientific">Panicum miliaceum</name>
    <name type="common">Proso millet</name>
    <name type="synonym">Broomcorn millet</name>
    <dbReference type="NCBI Taxonomy" id="4540"/>
    <lineage>
        <taxon>Eukaryota</taxon>
        <taxon>Viridiplantae</taxon>
        <taxon>Streptophyta</taxon>
        <taxon>Embryophyta</taxon>
        <taxon>Tracheophyta</taxon>
        <taxon>Spermatophyta</taxon>
        <taxon>Magnoliopsida</taxon>
        <taxon>Liliopsida</taxon>
        <taxon>Poales</taxon>
        <taxon>Poaceae</taxon>
        <taxon>PACMAD clade</taxon>
        <taxon>Panicoideae</taxon>
        <taxon>Panicodae</taxon>
        <taxon>Paniceae</taxon>
        <taxon>Panicinae</taxon>
        <taxon>Panicum</taxon>
        <taxon>Panicum sect. Panicum</taxon>
    </lineage>
</organism>
<sequence>MRLVTPAPATEGYARVRVVAAGNPELDAAKSPCHAAYERALLTTSTVASGQRVGPAAGPRARPPETPRRPPLGGCFLAPNQLR</sequence>
<keyword evidence="3" id="KW-1185">Reference proteome</keyword>
<accession>A0A3L6PMW0</accession>
<comment type="caution">
    <text evidence="2">The sequence shown here is derived from an EMBL/GenBank/DDBJ whole genome shotgun (WGS) entry which is preliminary data.</text>
</comment>
<name>A0A3L6PMW0_PANMI</name>
<feature type="region of interest" description="Disordered" evidence="1">
    <location>
        <begin position="48"/>
        <end position="83"/>
    </location>
</feature>
<feature type="compositionally biased region" description="Low complexity" evidence="1">
    <location>
        <begin position="50"/>
        <end position="60"/>
    </location>
</feature>
<dbReference type="Proteomes" id="UP000275267">
    <property type="component" value="Unassembled WGS sequence"/>
</dbReference>